<sequence>MAKQNTDRTTIDLFSAEKRVGRPKTNPLDRKEQLKINKRNQVRRDRNAGIKRIELKVGTELFDALNGLAAYHGMSRSDLIESVLLEHLNQASSESHQLETG</sequence>
<gene>
    <name evidence="1" type="ORF">DBZ36_11355</name>
</gene>
<dbReference type="Proteomes" id="UP000286482">
    <property type="component" value="Unassembled WGS sequence"/>
</dbReference>
<dbReference type="CDD" id="cd21631">
    <property type="entry name" value="RHH_CopG_NikR-like"/>
    <property type="match status" value="1"/>
</dbReference>
<proteinExistence type="predicted"/>
<comment type="caution">
    <text evidence="1">The sequence shown here is derived from an EMBL/GenBank/DDBJ whole genome shotgun (WGS) entry which is preliminary data.</text>
</comment>
<dbReference type="RefSeq" id="WP_120355074.1">
    <property type="nucleotide sequence ID" value="NZ_RAQO01000006.1"/>
</dbReference>
<reference evidence="1 2" key="1">
    <citation type="submission" date="2018-09" db="EMBL/GenBank/DDBJ databases">
        <authorList>
            <person name="Wang Z."/>
        </authorList>
    </citation>
    <scope>NUCLEOTIDE SEQUENCE [LARGE SCALE GENOMIC DNA]</scope>
    <source>
        <strain evidence="1 2">ALS 81</strain>
    </source>
</reference>
<dbReference type="OrthoDB" id="6105869at2"/>
<evidence type="ECO:0000313" key="1">
    <source>
        <dbReference type="EMBL" id="RKF17847.1"/>
    </source>
</evidence>
<name>A0A420EAX5_9ALTE</name>
<dbReference type="AlphaFoldDB" id="A0A420EAX5"/>
<protein>
    <submittedName>
        <fullName evidence="1">LexA regulated protein</fullName>
    </submittedName>
</protein>
<organism evidence="1 2">
    <name type="scientific">Alginatibacterium sediminis</name>
    <dbReference type="NCBI Taxonomy" id="2164068"/>
    <lineage>
        <taxon>Bacteria</taxon>
        <taxon>Pseudomonadati</taxon>
        <taxon>Pseudomonadota</taxon>
        <taxon>Gammaproteobacteria</taxon>
        <taxon>Alteromonadales</taxon>
        <taxon>Alteromonadaceae</taxon>
        <taxon>Alginatibacterium</taxon>
    </lineage>
</organism>
<keyword evidence="2" id="KW-1185">Reference proteome</keyword>
<dbReference type="EMBL" id="RAQO01000006">
    <property type="protein sequence ID" value="RKF17847.1"/>
    <property type="molecule type" value="Genomic_DNA"/>
</dbReference>
<accession>A0A420EAX5</accession>
<evidence type="ECO:0000313" key="2">
    <source>
        <dbReference type="Proteomes" id="UP000286482"/>
    </source>
</evidence>
<dbReference type="NCBIfam" id="NF008671">
    <property type="entry name" value="PRK11675.1"/>
    <property type="match status" value="1"/>
</dbReference>